<accession>A0A974GX26</accession>
<name>A0A974GX26_SEDHY</name>
<dbReference type="CDD" id="cd05403">
    <property type="entry name" value="NT_KNTase_like"/>
    <property type="match status" value="1"/>
</dbReference>
<dbReference type="PANTHER" id="PTHR43449:SF3">
    <property type="entry name" value="POLYMERASE NUCLEOTIDYL TRANSFERASE DOMAIN-CONTAINING PROTEIN"/>
    <property type="match status" value="1"/>
</dbReference>
<evidence type="ECO:0000313" key="3">
    <source>
        <dbReference type="Proteomes" id="UP000611629"/>
    </source>
</evidence>
<dbReference type="Gene3D" id="3.30.460.10">
    <property type="entry name" value="Beta Polymerase, domain 2"/>
    <property type="match status" value="1"/>
</dbReference>
<dbReference type="Proteomes" id="UP000611629">
    <property type="component" value="Unassembled WGS sequence"/>
</dbReference>
<proteinExistence type="predicted"/>
<evidence type="ECO:0000313" key="2">
    <source>
        <dbReference type="EMBL" id="NYB74650.1"/>
    </source>
</evidence>
<dbReference type="Pfam" id="PF18765">
    <property type="entry name" value="Polbeta"/>
    <property type="match status" value="1"/>
</dbReference>
<evidence type="ECO:0000259" key="1">
    <source>
        <dbReference type="Pfam" id="PF18765"/>
    </source>
</evidence>
<dbReference type="EMBL" id="JACBNQ010000011">
    <property type="protein sequence ID" value="NYB74650.1"/>
    <property type="molecule type" value="Genomic_DNA"/>
</dbReference>
<dbReference type="SUPFAM" id="SSF81301">
    <property type="entry name" value="Nucleotidyltransferase"/>
    <property type="match status" value="1"/>
</dbReference>
<gene>
    <name evidence="2" type="ORF">HZF24_10935</name>
</gene>
<reference evidence="2" key="1">
    <citation type="submission" date="2020-07" db="EMBL/GenBank/DDBJ databases">
        <title>Genomic analysis of a strain of Sedimentibacter Hydroxybenzoicus DSM7310.</title>
        <authorList>
            <person name="Ma S."/>
        </authorList>
    </citation>
    <scope>NUCLEOTIDE SEQUENCE</scope>
    <source>
        <strain evidence="2">DSM 7310</strain>
    </source>
</reference>
<dbReference type="InterPro" id="IPR043519">
    <property type="entry name" value="NT_sf"/>
</dbReference>
<dbReference type="PANTHER" id="PTHR43449">
    <property type="entry name" value="NUCLEOTIDYLTRANSFERASE"/>
    <property type="match status" value="1"/>
</dbReference>
<keyword evidence="3" id="KW-1185">Reference proteome</keyword>
<sequence>MLDKETVVKLAERYALEVVKMLNPQAVVLFGSYAKGTAKVDSDIDIAVILNDFTGDYLEIYKQLYRLRRNISADIEPVLLDSSRDDSGFVAEVLKTGQILGTHSN</sequence>
<dbReference type="InterPro" id="IPR041633">
    <property type="entry name" value="Polbeta"/>
</dbReference>
<dbReference type="AlphaFoldDB" id="A0A974GX26"/>
<feature type="domain" description="Polymerase beta nucleotidyltransferase" evidence="1">
    <location>
        <begin position="23"/>
        <end position="100"/>
    </location>
</feature>
<comment type="caution">
    <text evidence="2">The sequence shown here is derived from an EMBL/GenBank/DDBJ whole genome shotgun (WGS) entry which is preliminary data.</text>
</comment>
<dbReference type="RefSeq" id="WP_179238351.1">
    <property type="nucleotide sequence ID" value="NZ_JACBNQ010000011.1"/>
</dbReference>
<protein>
    <submittedName>
        <fullName evidence="2">Nucleotidyltransferase domain-containing protein</fullName>
    </submittedName>
</protein>
<organism evidence="2 3">
    <name type="scientific">Sedimentibacter hydroxybenzoicus DSM 7310</name>
    <dbReference type="NCBI Taxonomy" id="1123245"/>
    <lineage>
        <taxon>Bacteria</taxon>
        <taxon>Bacillati</taxon>
        <taxon>Bacillota</taxon>
        <taxon>Tissierellia</taxon>
        <taxon>Sedimentibacter</taxon>
    </lineage>
</organism>